<accession>A0A5N0UXU4</accession>
<dbReference type="Proteomes" id="UP000319769">
    <property type="component" value="Unassembled WGS sequence"/>
</dbReference>
<comment type="caution">
    <text evidence="1">The sequence shown here is derived from an EMBL/GenBank/DDBJ whole genome shotgun (WGS) entry which is preliminary data.</text>
</comment>
<protein>
    <submittedName>
        <fullName evidence="1">DUF4192 domain-containing protein</fullName>
    </submittedName>
</protein>
<dbReference type="InterPro" id="IPR025447">
    <property type="entry name" value="DUF4192"/>
</dbReference>
<organism evidence="1 2">
    <name type="scientific">Amycolatopsis acidicola</name>
    <dbReference type="NCBI Taxonomy" id="2596893"/>
    <lineage>
        <taxon>Bacteria</taxon>
        <taxon>Bacillati</taxon>
        <taxon>Actinomycetota</taxon>
        <taxon>Actinomycetes</taxon>
        <taxon>Pseudonocardiales</taxon>
        <taxon>Pseudonocardiaceae</taxon>
        <taxon>Amycolatopsis</taxon>
    </lineage>
</organism>
<evidence type="ECO:0000313" key="1">
    <source>
        <dbReference type="EMBL" id="KAA9157965.1"/>
    </source>
</evidence>
<sequence length="335" mass="37036">MQITLRSVEDVLAALPPLLGFAPSDSLVVFGMKDENNKGVFSRSIRIDLQALSQPGFAEYLAHVIDQSGITHYVSVVVQDTDDDELPHRHEVRAVSRAVKELTSSEGLWLHLPAFVAGATWSDYHRPLRTGTLPDPATTSVAAAATVEGRRTYSSRDELRRQFVPAPADTRLRVLELTAPIARAVELEEITDDRAALSRRLDEIDTAITAATRGELPDDDTTVARLIAALNSVTLRDIELAQEPGDRTLAAENLWVHLWQRAQPPYDRALTALIVASSYLRGDGAKARIAAGEQRVPDRLTDLILIVMQEGIEPSEVRERFGADMTQERARLRRP</sequence>
<dbReference type="OrthoDB" id="3614459at2"/>
<proteinExistence type="predicted"/>
<evidence type="ECO:0000313" key="2">
    <source>
        <dbReference type="Proteomes" id="UP000319769"/>
    </source>
</evidence>
<dbReference type="AlphaFoldDB" id="A0A5N0UXU4"/>
<dbReference type="RefSeq" id="WP_144760966.1">
    <property type="nucleotide sequence ID" value="NZ_VMNW02000038.1"/>
</dbReference>
<keyword evidence="2" id="KW-1185">Reference proteome</keyword>
<name>A0A5N0UXU4_9PSEU</name>
<gene>
    <name evidence="1" type="ORF">FPZ12_024080</name>
</gene>
<dbReference type="EMBL" id="VMNW02000038">
    <property type="protein sequence ID" value="KAA9157965.1"/>
    <property type="molecule type" value="Genomic_DNA"/>
</dbReference>
<reference evidence="1" key="1">
    <citation type="submission" date="2019-09" db="EMBL/GenBank/DDBJ databases">
        <authorList>
            <person name="Teo W.F.A."/>
            <person name="Duangmal K."/>
        </authorList>
    </citation>
    <scope>NUCLEOTIDE SEQUENCE [LARGE SCALE GENOMIC DNA]</scope>
    <source>
        <strain evidence="1">K81G1</strain>
    </source>
</reference>
<dbReference type="Pfam" id="PF13830">
    <property type="entry name" value="DUF4192"/>
    <property type="match status" value="1"/>
</dbReference>